<gene>
    <name evidence="2" type="ORF">EDS130_LOCUS42663</name>
    <name evidence="1" type="ORF">XAT740_LOCUS21119</name>
</gene>
<protein>
    <submittedName>
        <fullName evidence="2">Uncharacterized protein</fullName>
    </submittedName>
</protein>
<accession>A0A815TBN0</accession>
<dbReference type="EMBL" id="CAJNOJ010000637">
    <property type="protein sequence ID" value="CAF1501574.1"/>
    <property type="molecule type" value="Genomic_DNA"/>
</dbReference>
<name>A0A815TBN0_ADIRI</name>
<sequence>MVQTSGLLAGNRIKNDVGEECVPTVPNSVPSRTQRALSSGCKTNDIDDTVEFMELWNSWNCGIHGTVEFMELWNS</sequence>
<dbReference type="EMBL" id="CAJNOR010001503">
    <property type="protein sequence ID" value="CAF1154243.1"/>
    <property type="molecule type" value="Genomic_DNA"/>
</dbReference>
<dbReference type="AlphaFoldDB" id="A0A815TBN0"/>
<comment type="caution">
    <text evidence="2">The sequence shown here is derived from an EMBL/GenBank/DDBJ whole genome shotgun (WGS) entry which is preliminary data.</text>
</comment>
<evidence type="ECO:0000313" key="3">
    <source>
        <dbReference type="Proteomes" id="UP000663828"/>
    </source>
</evidence>
<organism evidence="2 4">
    <name type="scientific">Adineta ricciae</name>
    <name type="common">Rotifer</name>
    <dbReference type="NCBI Taxonomy" id="249248"/>
    <lineage>
        <taxon>Eukaryota</taxon>
        <taxon>Metazoa</taxon>
        <taxon>Spiralia</taxon>
        <taxon>Gnathifera</taxon>
        <taxon>Rotifera</taxon>
        <taxon>Eurotatoria</taxon>
        <taxon>Bdelloidea</taxon>
        <taxon>Adinetida</taxon>
        <taxon>Adinetidae</taxon>
        <taxon>Adineta</taxon>
    </lineage>
</organism>
<dbReference type="Proteomes" id="UP000663852">
    <property type="component" value="Unassembled WGS sequence"/>
</dbReference>
<evidence type="ECO:0000313" key="1">
    <source>
        <dbReference type="EMBL" id="CAF1154243.1"/>
    </source>
</evidence>
<evidence type="ECO:0000313" key="4">
    <source>
        <dbReference type="Proteomes" id="UP000663852"/>
    </source>
</evidence>
<dbReference type="Proteomes" id="UP000663828">
    <property type="component" value="Unassembled WGS sequence"/>
</dbReference>
<proteinExistence type="predicted"/>
<reference evidence="2" key="1">
    <citation type="submission" date="2021-02" db="EMBL/GenBank/DDBJ databases">
        <authorList>
            <person name="Nowell W R."/>
        </authorList>
    </citation>
    <scope>NUCLEOTIDE SEQUENCE</scope>
</reference>
<evidence type="ECO:0000313" key="2">
    <source>
        <dbReference type="EMBL" id="CAF1501574.1"/>
    </source>
</evidence>
<keyword evidence="3" id="KW-1185">Reference proteome</keyword>